<dbReference type="InterPro" id="IPR008949">
    <property type="entry name" value="Isoprenoid_synthase_dom_sf"/>
</dbReference>
<dbReference type="EMBL" id="CP144914">
    <property type="protein sequence ID" value="WWD81463.1"/>
    <property type="molecule type" value="Genomic_DNA"/>
</dbReference>
<organism evidence="1 2">
    <name type="scientific">Alkalicoccus halolimnae</name>
    <dbReference type="NCBI Taxonomy" id="1667239"/>
    <lineage>
        <taxon>Bacteria</taxon>
        <taxon>Bacillati</taxon>
        <taxon>Bacillota</taxon>
        <taxon>Bacilli</taxon>
        <taxon>Bacillales</taxon>
        <taxon>Bacillaceae</taxon>
        <taxon>Alkalicoccus</taxon>
    </lineage>
</organism>
<keyword evidence="2" id="KW-1185">Reference proteome</keyword>
<name>A0AAJ8LUB6_9BACI</name>
<dbReference type="Pfam" id="PF07307">
    <property type="entry name" value="HEPPP_synt_1"/>
    <property type="match status" value="1"/>
</dbReference>
<dbReference type="KEGG" id="ahal:FTX54_007975"/>
<dbReference type="Proteomes" id="UP000321816">
    <property type="component" value="Chromosome"/>
</dbReference>
<dbReference type="Gene3D" id="1.20.120.1450">
    <property type="match status" value="1"/>
</dbReference>
<dbReference type="InterPro" id="IPR009920">
    <property type="entry name" value="HEPPP_synth_su1"/>
</dbReference>
<evidence type="ECO:0000313" key="2">
    <source>
        <dbReference type="Proteomes" id="UP000321816"/>
    </source>
</evidence>
<dbReference type="GO" id="GO:0009234">
    <property type="term" value="P:menaquinone biosynthetic process"/>
    <property type="evidence" value="ECO:0007669"/>
    <property type="project" value="InterPro"/>
</dbReference>
<dbReference type="SUPFAM" id="SSF48576">
    <property type="entry name" value="Terpenoid synthases"/>
    <property type="match status" value="1"/>
</dbReference>
<sequence length="238" mass="26906">MTATYDNIHIIHKLTTEFYQQTKEPFIQRYIPEPVMNPMQAGLLLFMLDNSKIAVSSSQSVTLAALLIQAAMDTHDRIGTAEVDSEIERKQRQLTVLAGDYYSSLYYTLLAGCGEPRFIRIMSKAVQEINEAKMRTLEAVDAGTALEHYMVVRSAMTTHLAAYLGFASAIPDLRRLFLLQSLKEKQTGFLLYSALSKSPMNKIEKTDQLHSQIVNSTKEDFGLQSKIEEEANRIYMIP</sequence>
<evidence type="ECO:0000313" key="1">
    <source>
        <dbReference type="EMBL" id="WWD81463.1"/>
    </source>
</evidence>
<protein>
    <submittedName>
        <fullName evidence="1">Heptaprenyl diphosphate synthase component 1</fullName>
    </submittedName>
</protein>
<accession>A0AAJ8LUB6</accession>
<dbReference type="RefSeq" id="WP_187254641.1">
    <property type="nucleotide sequence ID" value="NZ_CP144914.1"/>
</dbReference>
<reference evidence="1 2" key="1">
    <citation type="submission" date="2024-01" db="EMBL/GenBank/DDBJ databases">
        <title>Complete Genome Sequence of Alkalicoccus halolimnae BZ-SZ-XJ29T, a Moderately Halophilic Bacterium Isolated from a Salt Lake.</title>
        <authorList>
            <person name="Zhao B."/>
        </authorList>
    </citation>
    <scope>NUCLEOTIDE SEQUENCE [LARGE SCALE GENOMIC DNA]</scope>
    <source>
        <strain evidence="1 2">BZ-SZ-XJ29</strain>
    </source>
</reference>
<gene>
    <name evidence="1" type="ORF">FTX54_007975</name>
</gene>
<dbReference type="AlphaFoldDB" id="A0AAJ8LUB6"/>
<proteinExistence type="predicted"/>